<dbReference type="Proteomes" id="UP001597196">
    <property type="component" value="Unassembled WGS sequence"/>
</dbReference>
<name>A0ABW4CJ54_9LACO</name>
<keyword evidence="2" id="KW-1185">Reference proteome</keyword>
<reference evidence="2" key="1">
    <citation type="journal article" date="2019" name="Int. J. Syst. Evol. Microbiol.">
        <title>The Global Catalogue of Microorganisms (GCM) 10K type strain sequencing project: providing services to taxonomists for standard genome sequencing and annotation.</title>
        <authorList>
            <consortium name="The Broad Institute Genomics Platform"/>
            <consortium name="The Broad Institute Genome Sequencing Center for Infectious Disease"/>
            <person name="Wu L."/>
            <person name="Ma J."/>
        </authorList>
    </citation>
    <scope>NUCLEOTIDE SEQUENCE [LARGE SCALE GENOMIC DNA]</scope>
    <source>
        <strain evidence="2">CCM 8980</strain>
    </source>
</reference>
<comment type="caution">
    <text evidence="1">The sequence shown here is derived from an EMBL/GenBank/DDBJ whole genome shotgun (WGS) entry which is preliminary data.</text>
</comment>
<accession>A0ABW4CJ54</accession>
<protein>
    <submittedName>
        <fullName evidence="1">Uncharacterized protein</fullName>
    </submittedName>
</protein>
<dbReference type="EMBL" id="JBHTOC010000007">
    <property type="protein sequence ID" value="MFD1429750.1"/>
    <property type="molecule type" value="Genomic_DNA"/>
</dbReference>
<evidence type="ECO:0000313" key="1">
    <source>
        <dbReference type="EMBL" id="MFD1429750.1"/>
    </source>
</evidence>
<sequence length="87" mass="9462">MLINVSPTENAIIQAVRQGANIDLWLFDLPTNQAARDALAPFVATMPDATQSHYHLDDGTGVRQLSGEIAPGQYVNVRAFAEGRQPE</sequence>
<organism evidence="1 2">
    <name type="scientific">Lacticaseibacillus mingshuiensis</name>
    <dbReference type="NCBI Taxonomy" id="2799574"/>
    <lineage>
        <taxon>Bacteria</taxon>
        <taxon>Bacillati</taxon>
        <taxon>Bacillota</taxon>
        <taxon>Bacilli</taxon>
        <taxon>Lactobacillales</taxon>
        <taxon>Lactobacillaceae</taxon>
        <taxon>Lacticaseibacillus</taxon>
    </lineage>
</organism>
<dbReference type="RefSeq" id="WP_203637031.1">
    <property type="nucleotide sequence ID" value="NZ_BOLS01000006.1"/>
</dbReference>
<evidence type="ECO:0000313" key="2">
    <source>
        <dbReference type="Proteomes" id="UP001597196"/>
    </source>
</evidence>
<gene>
    <name evidence="1" type="ORF">ACFQ4P_05770</name>
</gene>
<proteinExistence type="predicted"/>